<reference evidence="5" key="1">
    <citation type="journal article" date="2019" name="Int. J. Syst. Evol. Microbiol.">
        <title>The Global Catalogue of Microorganisms (GCM) 10K type strain sequencing project: providing services to taxonomists for standard genome sequencing and annotation.</title>
        <authorList>
            <consortium name="The Broad Institute Genomics Platform"/>
            <consortium name="The Broad Institute Genome Sequencing Center for Infectious Disease"/>
            <person name="Wu L."/>
            <person name="Ma J."/>
        </authorList>
    </citation>
    <scope>NUCLEOTIDE SEQUENCE [LARGE SCALE GENOMIC DNA]</scope>
    <source>
        <strain evidence="5">JCM 30346</strain>
    </source>
</reference>
<name>A0ABW1NV41_9ACTN</name>
<evidence type="ECO:0000256" key="3">
    <source>
        <dbReference type="SAM" id="SignalP"/>
    </source>
</evidence>
<keyword evidence="2" id="KW-0472">Membrane</keyword>
<evidence type="ECO:0000313" key="4">
    <source>
        <dbReference type="EMBL" id="MFC6087223.1"/>
    </source>
</evidence>
<accession>A0ABW1NV41</accession>
<proteinExistence type="predicted"/>
<feature type="signal peptide" evidence="3">
    <location>
        <begin position="1"/>
        <end position="28"/>
    </location>
</feature>
<feature type="compositionally biased region" description="Low complexity" evidence="1">
    <location>
        <begin position="109"/>
        <end position="120"/>
    </location>
</feature>
<feature type="compositionally biased region" description="Basic residues" evidence="1">
    <location>
        <begin position="389"/>
        <end position="401"/>
    </location>
</feature>
<dbReference type="PRINTS" id="PR01217">
    <property type="entry name" value="PRICHEXTENSN"/>
</dbReference>
<feature type="transmembrane region" description="Helical" evidence="2">
    <location>
        <begin position="192"/>
        <end position="210"/>
    </location>
</feature>
<organism evidence="4 5">
    <name type="scientific">Sphaerisporangium aureirubrum</name>
    <dbReference type="NCBI Taxonomy" id="1544736"/>
    <lineage>
        <taxon>Bacteria</taxon>
        <taxon>Bacillati</taxon>
        <taxon>Actinomycetota</taxon>
        <taxon>Actinomycetes</taxon>
        <taxon>Streptosporangiales</taxon>
        <taxon>Streptosporangiaceae</taxon>
        <taxon>Sphaerisporangium</taxon>
    </lineage>
</organism>
<evidence type="ECO:0000256" key="1">
    <source>
        <dbReference type="SAM" id="MobiDB-lite"/>
    </source>
</evidence>
<dbReference type="EMBL" id="JBHSRF010000123">
    <property type="protein sequence ID" value="MFC6087223.1"/>
    <property type="molecule type" value="Genomic_DNA"/>
</dbReference>
<feature type="region of interest" description="Disordered" evidence="1">
    <location>
        <begin position="323"/>
        <end position="401"/>
    </location>
</feature>
<sequence length="401" mass="41164">MSAVVASLGLTGLVLLATAPMTSPKANAANAAMADPTQVEPTDPTITDSESPDAEETEPTVTVTITEEPDPVVTKTRTVTPRPTRTVKVTKSPKPRASSTSPVAPPPTVSQAPPSGLPVLPTNPPIDTPPPSAEPTVPDPQLSLSLATPTPPTDTAAAAPSASFEDPTPDSVPIEIRNASPEYDQLTLSRRLAIPGVLLAVLVMLGVLVFEGRIRRMAHAAAVRRAGPRPPGRHRGGDDGLPMPGYPIYHGGTAYAPIISFVPVQNYPGGYPQDPQQFGDPQVIGDPQAYGAQPYGPGYDPADAHFEQPPSTPYSSGVVLPAGMSGPSEPWPRPAAPDATMTFPGSPPADMGRAGEGVTLQGSPLPGGAQGPTGTVQGPLPGGPESGKRRGLGKLFRRGGS</sequence>
<gene>
    <name evidence="4" type="ORF">ACFP1K_39075</name>
</gene>
<comment type="caution">
    <text evidence="4">The sequence shown here is derived from an EMBL/GenBank/DDBJ whole genome shotgun (WGS) entry which is preliminary data.</text>
</comment>
<dbReference type="Proteomes" id="UP001596137">
    <property type="component" value="Unassembled WGS sequence"/>
</dbReference>
<feature type="compositionally biased region" description="Low complexity" evidence="1">
    <location>
        <begin position="142"/>
        <end position="163"/>
    </location>
</feature>
<feature type="compositionally biased region" description="Pro residues" evidence="1">
    <location>
        <begin position="121"/>
        <end position="133"/>
    </location>
</feature>
<keyword evidence="5" id="KW-1185">Reference proteome</keyword>
<keyword evidence="2" id="KW-0812">Transmembrane</keyword>
<feature type="region of interest" description="Disordered" evidence="1">
    <location>
        <begin position="25"/>
        <end position="175"/>
    </location>
</feature>
<keyword evidence="2" id="KW-1133">Transmembrane helix</keyword>
<feature type="compositionally biased region" description="Low complexity" evidence="1">
    <location>
        <begin position="59"/>
        <end position="90"/>
    </location>
</feature>
<protein>
    <submittedName>
        <fullName evidence="4">Uncharacterized protein</fullName>
    </submittedName>
</protein>
<evidence type="ECO:0000313" key="5">
    <source>
        <dbReference type="Proteomes" id="UP001596137"/>
    </source>
</evidence>
<evidence type="ECO:0000256" key="2">
    <source>
        <dbReference type="SAM" id="Phobius"/>
    </source>
</evidence>
<keyword evidence="3" id="KW-0732">Signal</keyword>
<feature type="chain" id="PRO_5046242786" evidence="3">
    <location>
        <begin position="29"/>
        <end position="401"/>
    </location>
</feature>